<dbReference type="PANTHER" id="PTHR10000">
    <property type="entry name" value="PHOSPHOSERINE PHOSPHATASE"/>
    <property type="match status" value="1"/>
</dbReference>
<dbReference type="GO" id="GO:0005829">
    <property type="term" value="C:cytosol"/>
    <property type="evidence" value="ECO:0007669"/>
    <property type="project" value="TreeGrafter"/>
</dbReference>
<reference evidence="1 2" key="1">
    <citation type="submission" date="2016-11" db="EMBL/GenBank/DDBJ databases">
        <authorList>
            <person name="Jaros S."/>
            <person name="Januszkiewicz K."/>
            <person name="Wedrychowicz H."/>
        </authorList>
    </citation>
    <scope>NUCLEOTIDE SEQUENCE [LARGE SCALE GENOMIC DNA]</scope>
    <source>
        <strain evidence="1 2">DSM 14828</strain>
    </source>
</reference>
<gene>
    <name evidence="1" type="ORF">SAMN02746064_01202</name>
</gene>
<evidence type="ECO:0000313" key="1">
    <source>
        <dbReference type="EMBL" id="SHE79262.1"/>
    </source>
</evidence>
<name>A0A1M4WE68_9FIRM</name>
<dbReference type="SUPFAM" id="SSF56784">
    <property type="entry name" value="HAD-like"/>
    <property type="match status" value="1"/>
</dbReference>
<dbReference type="NCBIfam" id="TIGR00099">
    <property type="entry name" value="Cof-subfamily"/>
    <property type="match status" value="1"/>
</dbReference>
<dbReference type="RefSeq" id="WP_073270183.1">
    <property type="nucleotide sequence ID" value="NZ_FQTU01000007.1"/>
</dbReference>
<protein>
    <recommendedName>
        <fullName evidence="3">Cof subfamily of IIB subfamily of haloacid dehalogenase superfamily/HAD-superfamily hydrolase, subfamily IIB</fullName>
    </recommendedName>
</protein>
<accession>A0A1M4WE68</accession>
<organism evidence="1 2">
    <name type="scientific">Alkalibacter saccharofermentans DSM 14828</name>
    <dbReference type="NCBI Taxonomy" id="1120975"/>
    <lineage>
        <taxon>Bacteria</taxon>
        <taxon>Bacillati</taxon>
        <taxon>Bacillota</taxon>
        <taxon>Clostridia</taxon>
        <taxon>Eubacteriales</taxon>
        <taxon>Eubacteriaceae</taxon>
        <taxon>Alkalibacter</taxon>
    </lineage>
</organism>
<dbReference type="PANTHER" id="PTHR10000:SF8">
    <property type="entry name" value="HAD SUPERFAMILY HYDROLASE-LIKE, TYPE 3"/>
    <property type="match status" value="1"/>
</dbReference>
<dbReference type="AlphaFoldDB" id="A0A1M4WE68"/>
<dbReference type="InterPro" id="IPR000150">
    <property type="entry name" value="Cof"/>
</dbReference>
<dbReference type="GO" id="GO:0000287">
    <property type="term" value="F:magnesium ion binding"/>
    <property type="evidence" value="ECO:0007669"/>
    <property type="project" value="TreeGrafter"/>
</dbReference>
<dbReference type="SFLD" id="SFLDS00003">
    <property type="entry name" value="Haloacid_Dehalogenase"/>
    <property type="match status" value="1"/>
</dbReference>
<dbReference type="Gene3D" id="3.30.1240.10">
    <property type="match status" value="1"/>
</dbReference>
<dbReference type="Proteomes" id="UP000184251">
    <property type="component" value="Unassembled WGS sequence"/>
</dbReference>
<evidence type="ECO:0000313" key="2">
    <source>
        <dbReference type="Proteomes" id="UP000184251"/>
    </source>
</evidence>
<dbReference type="SFLD" id="SFLDG01140">
    <property type="entry name" value="C2.B:_Phosphomannomutase_and_P"/>
    <property type="match status" value="1"/>
</dbReference>
<dbReference type="Gene3D" id="3.40.50.1000">
    <property type="entry name" value="HAD superfamily/HAD-like"/>
    <property type="match status" value="1"/>
</dbReference>
<dbReference type="STRING" id="1120975.SAMN02746064_01202"/>
<dbReference type="InterPro" id="IPR036412">
    <property type="entry name" value="HAD-like_sf"/>
</dbReference>
<dbReference type="InterPro" id="IPR006379">
    <property type="entry name" value="HAD-SF_hydro_IIB"/>
</dbReference>
<keyword evidence="2" id="KW-1185">Reference proteome</keyword>
<dbReference type="NCBIfam" id="TIGR01484">
    <property type="entry name" value="HAD-SF-IIB"/>
    <property type="match status" value="1"/>
</dbReference>
<proteinExistence type="predicted"/>
<dbReference type="InterPro" id="IPR023214">
    <property type="entry name" value="HAD_sf"/>
</dbReference>
<dbReference type="EMBL" id="FQTU01000007">
    <property type="protein sequence ID" value="SHE79262.1"/>
    <property type="molecule type" value="Genomic_DNA"/>
</dbReference>
<dbReference type="Pfam" id="PF08282">
    <property type="entry name" value="Hydrolase_3"/>
    <property type="match status" value="1"/>
</dbReference>
<dbReference type="OrthoDB" id="9781413at2"/>
<sequence length="271" mass="30404">MKYKMIAIDMDGTLLDNNQLISDENIEALHAAKNNGYKIVFATGRVLESAMAYSAAINLDNDYVCCMGAIMKYSNVIKKHAMNKDLIIKYADLCQANGANYGIVTDDNIYYFNNDQFYYNYYSDNKMIMYKNILSKSTFSDIHEIENKLESSSVLKMELYETGNDVLSKIWPKLDHDLMCIVRANYLCIEIVSPYANKGSGLSLIANHYGLGCEEIIAIGDSDNDIPMFEVSGLSVSMENSPDDIKSITHYTTDSNDNAGVAKILKKLKII</sequence>
<dbReference type="GO" id="GO:0016791">
    <property type="term" value="F:phosphatase activity"/>
    <property type="evidence" value="ECO:0007669"/>
    <property type="project" value="UniProtKB-ARBA"/>
</dbReference>
<evidence type="ECO:0008006" key="3">
    <source>
        <dbReference type="Google" id="ProtNLM"/>
    </source>
</evidence>